<feature type="transmembrane region" description="Helical" evidence="2">
    <location>
        <begin position="239"/>
        <end position="259"/>
    </location>
</feature>
<reference evidence="3" key="1">
    <citation type="submission" date="2020-11" db="EMBL/GenBank/DDBJ databases">
        <authorList>
            <consortium name="DOE Joint Genome Institute"/>
            <person name="Ahrendt S."/>
            <person name="Riley R."/>
            <person name="Andreopoulos W."/>
            <person name="Labutti K."/>
            <person name="Pangilinan J."/>
            <person name="Ruiz-Duenas F.J."/>
            <person name="Barrasa J.M."/>
            <person name="Sanchez-Garcia M."/>
            <person name="Camarero S."/>
            <person name="Miyauchi S."/>
            <person name="Serrano A."/>
            <person name="Linde D."/>
            <person name="Babiker R."/>
            <person name="Drula E."/>
            <person name="Ayuso-Fernandez I."/>
            <person name="Pacheco R."/>
            <person name="Padilla G."/>
            <person name="Ferreira P."/>
            <person name="Barriuso J."/>
            <person name="Kellner H."/>
            <person name="Castanera R."/>
            <person name="Alfaro M."/>
            <person name="Ramirez L."/>
            <person name="Pisabarro A.G."/>
            <person name="Kuo A."/>
            <person name="Tritt A."/>
            <person name="Lipzen A."/>
            <person name="He G."/>
            <person name="Yan M."/>
            <person name="Ng V."/>
            <person name="Cullen D."/>
            <person name="Martin F."/>
            <person name="Rosso M.-N."/>
            <person name="Henrissat B."/>
            <person name="Hibbett D."/>
            <person name="Martinez A.T."/>
            <person name="Grigoriev I.V."/>
        </authorList>
    </citation>
    <scope>NUCLEOTIDE SEQUENCE</scope>
    <source>
        <strain evidence="3">CIRM-BRFM 674</strain>
    </source>
</reference>
<feature type="region of interest" description="Disordered" evidence="1">
    <location>
        <begin position="362"/>
        <end position="385"/>
    </location>
</feature>
<gene>
    <name evidence="3" type="ORF">BDN70DRAFT_898387</name>
</gene>
<protein>
    <submittedName>
        <fullName evidence="3">Uncharacterized protein</fullName>
    </submittedName>
</protein>
<dbReference type="AlphaFoldDB" id="A0A9P5YU46"/>
<name>A0A9P5YU46_9AGAR</name>
<evidence type="ECO:0000313" key="4">
    <source>
        <dbReference type="Proteomes" id="UP000807469"/>
    </source>
</evidence>
<evidence type="ECO:0000256" key="1">
    <source>
        <dbReference type="SAM" id="MobiDB-lite"/>
    </source>
</evidence>
<dbReference type="EMBL" id="MU155344">
    <property type="protein sequence ID" value="KAF9475181.1"/>
    <property type="molecule type" value="Genomic_DNA"/>
</dbReference>
<organism evidence="3 4">
    <name type="scientific">Pholiota conissans</name>
    <dbReference type="NCBI Taxonomy" id="109636"/>
    <lineage>
        <taxon>Eukaryota</taxon>
        <taxon>Fungi</taxon>
        <taxon>Dikarya</taxon>
        <taxon>Basidiomycota</taxon>
        <taxon>Agaricomycotina</taxon>
        <taxon>Agaricomycetes</taxon>
        <taxon>Agaricomycetidae</taxon>
        <taxon>Agaricales</taxon>
        <taxon>Agaricineae</taxon>
        <taxon>Strophariaceae</taxon>
        <taxon>Pholiota</taxon>
    </lineage>
</organism>
<keyword evidence="2" id="KW-1133">Transmembrane helix</keyword>
<keyword evidence="4" id="KW-1185">Reference proteome</keyword>
<keyword evidence="2" id="KW-0812">Transmembrane</keyword>
<accession>A0A9P5YU46</accession>
<comment type="caution">
    <text evidence="3">The sequence shown here is derived from an EMBL/GenBank/DDBJ whole genome shotgun (WGS) entry which is preliminary data.</text>
</comment>
<sequence length="385" mass="42067">MYYSLVLDQIRLTTNIERRLSHKAYHLMQREGRHKFFNESMLDRTDYGFAVRTMIFNTTVRRNLIILSLLLWDVATAATIDIASAKIVNSQDFATHPSSINDTIGIHIDPAPDGFNDSRLYFASVTGMSLPVFIQNFFQENGTDDAPNALFDIPKCPSGTTNIVILVSPQILISNPGVRTTTTNTNFVGATTVTSTPTETVEDRTTFIAGLSSSNNAPTKPATPSVIITPKGLRHETPAIAISLTLGGTLILILLAGTVRRRRRKSSILAAAQPFDSIPSASDNISSWPPLLRLPAEKLESKFPSISPPQEPTLPPPVLVQEHVQPSQNLDVIAQLQEHIRYLEEVRDLDIGLGDQVHLSRGVGATVDDPPPEYPDAASGVSVSR</sequence>
<evidence type="ECO:0000256" key="2">
    <source>
        <dbReference type="SAM" id="Phobius"/>
    </source>
</evidence>
<evidence type="ECO:0000313" key="3">
    <source>
        <dbReference type="EMBL" id="KAF9475181.1"/>
    </source>
</evidence>
<dbReference type="Proteomes" id="UP000807469">
    <property type="component" value="Unassembled WGS sequence"/>
</dbReference>
<keyword evidence="2" id="KW-0472">Membrane</keyword>
<proteinExistence type="predicted"/>